<dbReference type="EMBL" id="JACHWY010000001">
    <property type="protein sequence ID" value="MBB3046619.1"/>
    <property type="molecule type" value="Genomic_DNA"/>
</dbReference>
<comment type="caution">
    <text evidence="2">The sequence shown here is derived from an EMBL/GenBank/DDBJ whole genome shotgun (WGS) entry which is preliminary data.</text>
</comment>
<organism evidence="2 3">
    <name type="scientific">Litorivivens lipolytica</name>
    <dbReference type="NCBI Taxonomy" id="1524264"/>
    <lineage>
        <taxon>Bacteria</taxon>
        <taxon>Pseudomonadati</taxon>
        <taxon>Pseudomonadota</taxon>
        <taxon>Gammaproteobacteria</taxon>
        <taxon>Litorivivens</taxon>
    </lineage>
</organism>
<evidence type="ECO:0000313" key="3">
    <source>
        <dbReference type="Proteomes" id="UP000537130"/>
    </source>
</evidence>
<keyword evidence="1" id="KW-0732">Signal</keyword>
<accession>A0A7W4W4A5</accession>
<dbReference type="RefSeq" id="WP_183409303.1">
    <property type="nucleotide sequence ID" value="NZ_JACHWY010000001.1"/>
</dbReference>
<sequence length="523" mass="57999">MNNLLRFLAVQALAYIVLPANASFSSADAARQFLEPHRADCRLAGPNPRLQYCLTESKATIDRLRCLQAHGSAVVSGASVEQRDDRVKSAQDRFAAGGDLQQALLKQTLDRVKAVVSTSPLPALAGVADDFTNTLVPTLLEASGGLNEPQTLGLSVVLPRFLGLRVKLGGYSNPDAELNPLLEKTLLERGQLAGFREQEARLDLGDDYYLSADVSVLGRWLGRDPMDHGRDQSALAWQLMADAPPGQDALSRRFQEAATKIVADAAFSESDIAAVDCAVYQYRKESQQAQARIAQSGLNDFWRLVHNQPQLILGYRRLHRDDLVGADSRTYKIKLSSGLFNNVNFLRWTSRCDKHLGGDDCPQAMDDMLQSWAMRHGLGLALYFEESDLAILRVELPELASAGSALTPPLLQQQIVGDDDVFRLEGGNYQRFGWSVGTELIQMPSSDRESKSSLRLDAGMDYYRYDRDLLRADHDVSRVTLTYRRGLFSFPFHLMYRSETEFEADLGDDLVVGIGVQSSFSQF</sequence>
<dbReference type="Proteomes" id="UP000537130">
    <property type="component" value="Unassembled WGS sequence"/>
</dbReference>
<evidence type="ECO:0000313" key="2">
    <source>
        <dbReference type="EMBL" id="MBB3046619.1"/>
    </source>
</evidence>
<evidence type="ECO:0000256" key="1">
    <source>
        <dbReference type="SAM" id="SignalP"/>
    </source>
</evidence>
<name>A0A7W4W4A5_9GAMM</name>
<keyword evidence="3" id="KW-1185">Reference proteome</keyword>
<gene>
    <name evidence="2" type="ORF">FHR99_000855</name>
</gene>
<reference evidence="2 3" key="1">
    <citation type="submission" date="2020-08" db="EMBL/GenBank/DDBJ databases">
        <title>Genomic Encyclopedia of Type Strains, Phase III (KMG-III): the genomes of soil and plant-associated and newly described type strains.</title>
        <authorList>
            <person name="Whitman W."/>
        </authorList>
    </citation>
    <scope>NUCLEOTIDE SEQUENCE [LARGE SCALE GENOMIC DNA]</scope>
    <source>
        <strain evidence="2 3">CECT 8654</strain>
    </source>
</reference>
<proteinExistence type="predicted"/>
<protein>
    <submittedName>
        <fullName evidence="2">Uncharacterized protein</fullName>
    </submittedName>
</protein>
<feature type="signal peptide" evidence="1">
    <location>
        <begin position="1"/>
        <end position="22"/>
    </location>
</feature>
<feature type="chain" id="PRO_5031025984" evidence="1">
    <location>
        <begin position="23"/>
        <end position="523"/>
    </location>
</feature>
<dbReference type="AlphaFoldDB" id="A0A7W4W4A5"/>